<dbReference type="InterPro" id="IPR001537">
    <property type="entry name" value="SpoU_MeTrfase"/>
</dbReference>
<keyword evidence="1" id="KW-0489">Methyltransferase</keyword>
<protein>
    <submittedName>
        <fullName evidence="4">Unannotated protein</fullName>
    </submittedName>
</protein>
<organism evidence="4">
    <name type="scientific">freshwater metagenome</name>
    <dbReference type="NCBI Taxonomy" id="449393"/>
    <lineage>
        <taxon>unclassified sequences</taxon>
        <taxon>metagenomes</taxon>
        <taxon>ecological metagenomes</taxon>
    </lineage>
</organism>
<dbReference type="InterPro" id="IPR029028">
    <property type="entry name" value="Alpha/beta_knot_MTases"/>
</dbReference>
<dbReference type="GO" id="GO:0003723">
    <property type="term" value="F:RNA binding"/>
    <property type="evidence" value="ECO:0007669"/>
    <property type="project" value="InterPro"/>
</dbReference>
<dbReference type="PANTHER" id="PTHR43191:SF2">
    <property type="entry name" value="RRNA METHYLTRANSFERASE 3, MITOCHONDRIAL"/>
    <property type="match status" value="1"/>
</dbReference>
<evidence type="ECO:0000313" key="4">
    <source>
        <dbReference type="EMBL" id="CAB4994417.1"/>
    </source>
</evidence>
<evidence type="ECO:0000256" key="1">
    <source>
        <dbReference type="ARBA" id="ARBA00022603"/>
    </source>
</evidence>
<dbReference type="AlphaFoldDB" id="A0A6J7NMT6"/>
<dbReference type="SUPFAM" id="SSF75217">
    <property type="entry name" value="alpha/beta knot"/>
    <property type="match status" value="1"/>
</dbReference>
<dbReference type="InterPro" id="IPR029026">
    <property type="entry name" value="tRNA_m1G_MTases_N"/>
</dbReference>
<dbReference type="InterPro" id="IPR051259">
    <property type="entry name" value="rRNA_Methyltransferase"/>
</dbReference>
<dbReference type="GO" id="GO:0008173">
    <property type="term" value="F:RNA methyltransferase activity"/>
    <property type="evidence" value="ECO:0007669"/>
    <property type="project" value="InterPro"/>
</dbReference>
<dbReference type="GO" id="GO:0006396">
    <property type="term" value="P:RNA processing"/>
    <property type="evidence" value="ECO:0007669"/>
    <property type="project" value="InterPro"/>
</dbReference>
<dbReference type="Gene3D" id="3.40.1280.10">
    <property type="match status" value="1"/>
</dbReference>
<feature type="domain" description="tRNA/rRNA methyltransferase SpoU type" evidence="3">
    <location>
        <begin position="69"/>
        <end position="213"/>
    </location>
</feature>
<name>A0A6J7NMT6_9ZZZZ</name>
<accession>A0A6J7NMT6</accession>
<dbReference type="CDD" id="cd18095">
    <property type="entry name" value="SpoU-like_rRNA-MTase"/>
    <property type="match status" value="1"/>
</dbReference>
<evidence type="ECO:0000259" key="3">
    <source>
        <dbReference type="Pfam" id="PF00588"/>
    </source>
</evidence>
<sequence length="222" mass="22411">MEAFLDASESTAAARDLGSRLVASGVDVWAVEPAALKSLSGAVTPQGIVGVARISHPGIEDLLASGPRLLVLLDSVADPGNAGTIIRVADAFGADAVVVSAASVDVFNDKCVRATTGSLFHLPVVTGADLVDVIHGLRAAGVTVLGTAGGAADDLDNLADSGVLAAPTAWVLGNEAHGLSREVAQACDRLVNIPIYGRAESLNLATAAAVVLYASAREQRRA</sequence>
<dbReference type="PANTHER" id="PTHR43191">
    <property type="entry name" value="RRNA METHYLTRANSFERASE 3"/>
    <property type="match status" value="1"/>
</dbReference>
<reference evidence="4" key="1">
    <citation type="submission" date="2020-05" db="EMBL/GenBank/DDBJ databases">
        <authorList>
            <person name="Chiriac C."/>
            <person name="Salcher M."/>
            <person name="Ghai R."/>
            <person name="Kavagutti S V."/>
        </authorList>
    </citation>
    <scope>NUCLEOTIDE SEQUENCE</scope>
</reference>
<dbReference type="EMBL" id="CAFBOZ010000023">
    <property type="protein sequence ID" value="CAB4994417.1"/>
    <property type="molecule type" value="Genomic_DNA"/>
</dbReference>
<dbReference type="Pfam" id="PF00588">
    <property type="entry name" value="SpoU_methylase"/>
    <property type="match status" value="1"/>
</dbReference>
<dbReference type="GO" id="GO:0032259">
    <property type="term" value="P:methylation"/>
    <property type="evidence" value="ECO:0007669"/>
    <property type="project" value="UniProtKB-KW"/>
</dbReference>
<gene>
    <name evidence="4" type="ORF">UFOPK3992_00259</name>
</gene>
<evidence type="ECO:0000256" key="2">
    <source>
        <dbReference type="ARBA" id="ARBA00022679"/>
    </source>
</evidence>
<proteinExistence type="predicted"/>
<keyword evidence="2" id="KW-0808">Transferase</keyword>